<feature type="domain" description="Zinc finger CHC2-type" evidence="13">
    <location>
        <begin position="33"/>
        <end position="87"/>
    </location>
</feature>
<evidence type="ECO:0000256" key="1">
    <source>
        <dbReference type="ARBA" id="ARBA00001947"/>
    </source>
</evidence>
<dbReference type="PANTHER" id="PTHR30313:SF2">
    <property type="entry name" value="DNA PRIMASE"/>
    <property type="match status" value="1"/>
</dbReference>
<dbReference type="Gene3D" id="3.90.980.10">
    <property type="entry name" value="DNA primase, catalytic core, N-terminal domain"/>
    <property type="match status" value="1"/>
</dbReference>
<evidence type="ECO:0000256" key="4">
    <source>
        <dbReference type="ARBA" id="ARBA00022679"/>
    </source>
</evidence>
<sequence>MFTKEELDEIKKSINIVEFIGRYVNLQKAGSSYRGLCPFHSDNDPSFYVHPQRGFFHCFGCGEKGDIITFYQKIENLSFSEAVKRLADYAGIPIEVDTAESEYDRYTAILSRLAGIYYRELRENNDDILKYLEEKRKISPNTISEFQLGYSPDERTFSLSLPSKLRADEKSLLQFGVLLRRGTSFKDRFAGRLMIPIDNESGRVVGFGGRIMVAEQGPKYINSSESKY</sequence>
<dbReference type="InterPro" id="IPR013264">
    <property type="entry name" value="DNAG_N"/>
</dbReference>
<reference evidence="14 15" key="1">
    <citation type="journal article" date="2018" name="Nat. Biotechnol.">
        <title>A standardized bacterial taxonomy based on genome phylogeny substantially revises the tree of life.</title>
        <authorList>
            <person name="Parks D.H."/>
            <person name="Chuvochina M."/>
            <person name="Waite D.W."/>
            <person name="Rinke C."/>
            <person name="Skarshewski A."/>
            <person name="Chaumeil P.A."/>
            <person name="Hugenholtz P."/>
        </authorList>
    </citation>
    <scope>NUCLEOTIDE SEQUENCE [LARGE SCALE GENOMIC DNA]</scope>
    <source>
        <strain evidence="14">UBA9905</strain>
    </source>
</reference>
<dbReference type="AlphaFoldDB" id="A0A3D3TM59"/>
<evidence type="ECO:0000256" key="12">
    <source>
        <dbReference type="ARBA" id="ARBA00023163"/>
    </source>
</evidence>
<evidence type="ECO:0000313" key="15">
    <source>
        <dbReference type="Proteomes" id="UP000264215"/>
    </source>
</evidence>
<keyword evidence="11" id="KW-0238">DNA-binding</keyword>
<keyword evidence="8" id="KW-0863">Zinc-finger</keyword>
<dbReference type="EMBL" id="DQBS01000138">
    <property type="protein sequence ID" value="HCO70116.1"/>
    <property type="molecule type" value="Genomic_DNA"/>
</dbReference>
<keyword evidence="10" id="KW-0460">Magnesium</keyword>
<dbReference type="SMART" id="SM00400">
    <property type="entry name" value="ZnF_CHCC"/>
    <property type="match status" value="1"/>
</dbReference>
<organism evidence="14 15">
    <name type="scientific">Mesotoga infera</name>
    <dbReference type="NCBI Taxonomy" id="1236046"/>
    <lineage>
        <taxon>Bacteria</taxon>
        <taxon>Thermotogati</taxon>
        <taxon>Thermotogota</taxon>
        <taxon>Thermotogae</taxon>
        <taxon>Kosmotogales</taxon>
        <taxon>Kosmotogaceae</taxon>
        <taxon>Mesotoga</taxon>
    </lineage>
</organism>
<evidence type="ECO:0000256" key="10">
    <source>
        <dbReference type="ARBA" id="ARBA00022842"/>
    </source>
</evidence>
<dbReference type="GO" id="GO:0003899">
    <property type="term" value="F:DNA-directed RNA polymerase activity"/>
    <property type="evidence" value="ECO:0007669"/>
    <property type="project" value="InterPro"/>
</dbReference>
<keyword evidence="3" id="KW-0639">Primosome</keyword>
<dbReference type="Pfam" id="PF01807">
    <property type="entry name" value="Zn_ribbon_DnaG"/>
    <property type="match status" value="1"/>
</dbReference>
<dbReference type="SUPFAM" id="SSF57783">
    <property type="entry name" value="Zinc beta-ribbon"/>
    <property type="match status" value="1"/>
</dbReference>
<comment type="caution">
    <text evidence="14">The sequence shown here is derived from an EMBL/GenBank/DDBJ whole genome shotgun (WGS) entry which is preliminary data.</text>
</comment>
<dbReference type="Proteomes" id="UP000264215">
    <property type="component" value="Unassembled WGS sequence"/>
</dbReference>
<keyword evidence="6" id="KW-0235">DNA replication</keyword>
<accession>A0A3D3TM59</accession>
<dbReference type="Pfam" id="PF08275">
    <property type="entry name" value="DNAG_N"/>
    <property type="match status" value="1"/>
</dbReference>
<feature type="non-terminal residue" evidence="14">
    <location>
        <position position="228"/>
    </location>
</feature>
<keyword evidence="12" id="KW-0804">Transcription</keyword>
<dbReference type="GO" id="GO:0003677">
    <property type="term" value="F:DNA binding"/>
    <property type="evidence" value="ECO:0007669"/>
    <property type="project" value="UniProtKB-KW"/>
</dbReference>
<evidence type="ECO:0000256" key="7">
    <source>
        <dbReference type="ARBA" id="ARBA00022723"/>
    </source>
</evidence>
<dbReference type="PANTHER" id="PTHR30313">
    <property type="entry name" value="DNA PRIMASE"/>
    <property type="match status" value="1"/>
</dbReference>
<evidence type="ECO:0000256" key="8">
    <source>
        <dbReference type="ARBA" id="ARBA00022771"/>
    </source>
</evidence>
<keyword evidence="7" id="KW-0479">Metal-binding</keyword>
<keyword evidence="9" id="KW-0862">Zinc</keyword>
<dbReference type="InterPro" id="IPR037068">
    <property type="entry name" value="DNA_primase_core_N_sf"/>
</dbReference>
<dbReference type="GO" id="GO:1990077">
    <property type="term" value="C:primosome complex"/>
    <property type="evidence" value="ECO:0007669"/>
    <property type="project" value="UniProtKB-KW"/>
</dbReference>
<dbReference type="SUPFAM" id="SSF56731">
    <property type="entry name" value="DNA primase core"/>
    <property type="match status" value="1"/>
</dbReference>
<dbReference type="GO" id="GO:0008270">
    <property type="term" value="F:zinc ion binding"/>
    <property type="evidence" value="ECO:0007669"/>
    <property type="project" value="UniProtKB-KW"/>
</dbReference>
<keyword evidence="2" id="KW-0240">DNA-directed RNA polymerase</keyword>
<dbReference type="InterPro" id="IPR050219">
    <property type="entry name" value="DnaG_primase"/>
</dbReference>
<evidence type="ECO:0000256" key="5">
    <source>
        <dbReference type="ARBA" id="ARBA00022695"/>
    </source>
</evidence>
<evidence type="ECO:0000256" key="3">
    <source>
        <dbReference type="ARBA" id="ARBA00022515"/>
    </source>
</evidence>
<dbReference type="InterPro" id="IPR002694">
    <property type="entry name" value="Znf_CHC2"/>
</dbReference>
<name>A0A3D3TM59_9BACT</name>
<dbReference type="GO" id="GO:0006269">
    <property type="term" value="P:DNA replication, synthesis of primer"/>
    <property type="evidence" value="ECO:0007669"/>
    <property type="project" value="UniProtKB-KW"/>
</dbReference>
<evidence type="ECO:0000256" key="11">
    <source>
        <dbReference type="ARBA" id="ARBA00023125"/>
    </source>
</evidence>
<dbReference type="FunFam" id="3.90.580.10:FF:000001">
    <property type="entry name" value="DNA primase"/>
    <property type="match status" value="1"/>
</dbReference>
<evidence type="ECO:0000256" key="2">
    <source>
        <dbReference type="ARBA" id="ARBA00022478"/>
    </source>
</evidence>
<evidence type="ECO:0000313" key="14">
    <source>
        <dbReference type="EMBL" id="HCO70116.1"/>
    </source>
</evidence>
<evidence type="ECO:0000259" key="13">
    <source>
        <dbReference type="SMART" id="SM00400"/>
    </source>
</evidence>
<dbReference type="InterPro" id="IPR036977">
    <property type="entry name" value="DNA_primase_Znf_CHC2"/>
</dbReference>
<evidence type="ECO:0000256" key="9">
    <source>
        <dbReference type="ARBA" id="ARBA00022833"/>
    </source>
</evidence>
<dbReference type="GO" id="GO:0000428">
    <property type="term" value="C:DNA-directed RNA polymerase complex"/>
    <property type="evidence" value="ECO:0007669"/>
    <property type="project" value="UniProtKB-KW"/>
</dbReference>
<keyword evidence="5" id="KW-0548">Nucleotidyltransferase</keyword>
<protein>
    <submittedName>
        <fullName evidence="14">DNA primase</fullName>
    </submittedName>
</protein>
<comment type="cofactor">
    <cofactor evidence="1">
        <name>Zn(2+)</name>
        <dbReference type="ChEBI" id="CHEBI:29105"/>
    </cofactor>
</comment>
<evidence type="ECO:0000256" key="6">
    <source>
        <dbReference type="ARBA" id="ARBA00022705"/>
    </source>
</evidence>
<dbReference type="GO" id="GO:0005737">
    <property type="term" value="C:cytoplasm"/>
    <property type="evidence" value="ECO:0007669"/>
    <property type="project" value="TreeGrafter"/>
</dbReference>
<dbReference type="Gene3D" id="3.90.580.10">
    <property type="entry name" value="Zinc finger, CHC2-type domain"/>
    <property type="match status" value="1"/>
</dbReference>
<keyword evidence="4" id="KW-0808">Transferase</keyword>
<gene>
    <name evidence="14" type="ORF">DIT26_06010</name>
</gene>
<proteinExistence type="predicted"/>